<reference evidence="2 3" key="1">
    <citation type="journal article" date="2013" name="Curr. Biol.">
        <title>The Genome of the Foraminiferan Reticulomyxa filosa.</title>
        <authorList>
            <person name="Glockner G."/>
            <person name="Hulsmann N."/>
            <person name="Schleicher M."/>
            <person name="Noegel A.A."/>
            <person name="Eichinger L."/>
            <person name="Gallinger C."/>
            <person name="Pawlowski J."/>
            <person name="Sierra R."/>
            <person name="Euteneuer U."/>
            <person name="Pillet L."/>
            <person name="Moustafa A."/>
            <person name="Platzer M."/>
            <person name="Groth M."/>
            <person name="Szafranski K."/>
            <person name="Schliwa M."/>
        </authorList>
    </citation>
    <scope>NUCLEOTIDE SEQUENCE [LARGE SCALE GENOMIC DNA]</scope>
</reference>
<evidence type="ECO:0000313" key="3">
    <source>
        <dbReference type="Proteomes" id="UP000023152"/>
    </source>
</evidence>
<keyword evidence="1" id="KW-1133">Transmembrane helix</keyword>
<name>X6NCS9_RETFI</name>
<dbReference type="Proteomes" id="UP000023152">
    <property type="component" value="Unassembled WGS sequence"/>
</dbReference>
<accession>X6NCS9</accession>
<keyword evidence="1" id="KW-0812">Transmembrane</keyword>
<proteinExistence type="predicted"/>
<dbReference type="InterPro" id="IPR016024">
    <property type="entry name" value="ARM-type_fold"/>
</dbReference>
<feature type="transmembrane region" description="Helical" evidence="1">
    <location>
        <begin position="116"/>
        <end position="133"/>
    </location>
</feature>
<sequence>KTKDSIRAGVEGVLGADITKQAIEFWSSCADAELKIKYDKKRGSKDQQNKTVGSVSKAMPEIVPIYLKALAMHSDDEPDEDEWDVRKASGCSLELFAQVVGDEILDPVCKFVAQNVRSEVLQIVFFFFFFFFLKKQKKGKKHYVLFFLKRAVQGGGNGARLCDARMIEKKKKKTKISKKNKIKLNDQ</sequence>
<dbReference type="InterPro" id="IPR011989">
    <property type="entry name" value="ARM-like"/>
</dbReference>
<organism evidence="2 3">
    <name type="scientific">Reticulomyxa filosa</name>
    <dbReference type="NCBI Taxonomy" id="46433"/>
    <lineage>
        <taxon>Eukaryota</taxon>
        <taxon>Sar</taxon>
        <taxon>Rhizaria</taxon>
        <taxon>Retaria</taxon>
        <taxon>Foraminifera</taxon>
        <taxon>Monothalamids</taxon>
        <taxon>Reticulomyxidae</taxon>
        <taxon>Reticulomyxa</taxon>
    </lineage>
</organism>
<dbReference type="AlphaFoldDB" id="X6NCS9"/>
<comment type="caution">
    <text evidence="2">The sequence shown here is derived from an EMBL/GenBank/DDBJ whole genome shotgun (WGS) entry which is preliminary data.</text>
</comment>
<dbReference type="OrthoDB" id="10263328at2759"/>
<evidence type="ECO:0000256" key="1">
    <source>
        <dbReference type="SAM" id="Phobius"/>
    </source>
</evidence>
<keyword evidence="3" id="KW-1185">Reference proteome</keyword>
<gene>
    <name evidence="2" type="ORF">RFI_13470</name>
</gene>
<dbReference type="EMBL" id="ASPP01009754">
    <property type="protein sequence ID" value="ETO23703.1"/>
    <property type="molecule type" value="Genomic_DNA"/>
</dbReference>
<protein>
    <submittedName>
        <fullName evidence="2">Uncharacterized protein</fullName>
    </submittedName>
</protein>
<keyword evidence="1" id="KW-0472">Membrane</keyword>
<dbReference type="SUPFAM" id="SSF48371">
    <property type="entry name" value="ARM repeat"/>
    <property type="match status" value="1"/>
</dbReference>
<evidence type="ECO:0000313" key="2">
    <source>
        <dbReference type="EMBL" id="ETO23703.1"/>
    </source>
</evidence>
<feature type="non-terminal residue" evidence="2">
    <location>
        <position position="1"/>
    </location>
</feature>
<dbReference type="Gene3D" id="1.25.10.10">
    <property type="entry name" value="Leucine-rich Repeat Variant"/>
    <property type="match status" value="1"/>
</dbReference>